<dbReference type="Proteomes" id="UP000324800">
    <property type="component" value="Unassembled WGS sequence"/>
</dbReference>
<evidence type="ECO:0008006" key="3">
    <source>
        <dbReference type="Google" id="ProtNLM"/>
    </source>
</evidence>
<evidence type="ECO:0000313" key="1">
    <source>
        <dbReference type="EMBL" id="KAA6390347.1"/>
    </source>
</evidence>
<dbReference type="EMBL" id="SNRW01003248">
    <property type="protein sequence ID" value="KAA6390347.1"/>
    <property type="molecule type" value="Genomic_DNA"/>
</dbReference>
<gene>
    <name evidence="1" type="ORF">EZS28_014124</name>
</gene>
<sequence length="85" mass="9742">MKVFVHVRHKVIQVQCGPATQKIRWLADVGVARFDSKNGVDLGVPKGIKRDNGEHLDMQALIRDFVQQDEHVWVCFKDDDQTISQ</sequence>
<evidence type="ECO:0000313" key="2">
    <source>
        <dbReference type="Proteomes" id="UP000324800"/>
    </source>
</evidence>
<dbReference type="Gene3D" id="3.10.20.90">
    <property type="entry name" value="Phosphatidylinositol 3-kinase Catalytic Subunit, Chain A, domain 1"/>
    <property type="match status" value="1"/>
</dbReference>
<dbReference type="OrthoDB" id="10248873at2759"/>
<accession>A0A5J4W659</accession>
<proteinExistence type="predicted"/>
<comment type="caution">
    <text evidence="1">The sequence shown here is derived from an EMBL/GenBank/DDBJ whole genome shotgun (WGS) entry which is preliminary data.</text>
</comment>
<protein>
    <recommendedName>
        <fullName evidence="3">Par3/HAL N-terminal domain-containing protein</fullName>
    </recommendedName>
</protein>
<reference evidence="1 2" key="1">
    <citation type="submission" date="2019-03" db="EMBL/GenBank/DDBJ databases">
        <title>Single cell metagenomics reveals metabolic interactions within the superorganism composed of flagellate Streblomastix strix and complex community of Bacteroidetes bacteria on its surface.</title>
        <authorList>
            <person name="Treitli S.C."/>
            <person name="Kolisko M."/>
            <person name="Husnik F."/>
            <person name="Keeling P."/>
            <person name="Hampl V."/>
        </authorList>
    </citation>
    <scope>NUCLEOTIDE SEQUENCE [LARGE SCALE GENOMIC DNA]</scope>
    <source>
        <strain evidence="1">ST1C</strain>
    </source>
</reference>
<organism evidence="1 2">
    <name type="scientific">Streblomastix strix</name>
    <dbReference type="NCBI Taxonomy" id="222440"/>
    <lineage>
        <taxon>Eukaryota</taxon>
        <taxon>Metamonada</taxon>
        <taxon>Preaxostyla</taxon>
        <taxon>Oxymonadida</taxon>
        <taxon>Streblomastigidae</taxon>
        <taxon>Streblomastix</taxon>
    </lineage>
</organism>
<dbReference type="AlphaFoldDB" id="A0A5J4W659"/>
<name>A0A5J4W659_9EUKA</name>